<sequence>MPAPQLPSIEEAATDATVPEPRAHDGAPAPEGASATGGESRPSTREQLHAYAAQGGFTLTPATNPWYAAAGTVTTAEEARAASTALAELRGRDLPALRAAAPRIAEATPLAEPATAAELSSTAALLVSVAATLDTLRPEAYEADLAALADATATGGLALGPRRALVKQAKRLAVSRWVRRATLHTVLAEAADVRTAWQAAAPDSIPALPSDGDLLGELVQHVQGMESSLQELGGVLSGRDAENLPLADLAGLLDALAADEGTLYRLAALHQQRSGLESAGLGSLIAELTERQADAEAAVAAYDALPSDTAEVEAEAEAGAEADSAAAETAEVAVPEAPEPPAAAEVAEVAEAEEVTAAESESPREAEAATATAPVVEEAPAAEPEPEPEVVAEPEAELAAEAAEPEPEPEVVVEPEPEPEPVVESASVVEEAPAVESEPESVEPVSEAAPVVVEAPAAEPEPEPEPEVAAEPEVESEPDPVAEAAPEAAAKARRPRKPSLTAGRPINAYSATELAALARWIDSDGVERTDDELLRAIMKELGFGRLGPRIKEALSAAVEAARSAA</sequence>
<gene>
    <name evidence="2" type="ORF">C7M71_009540</name>
</gene>
<dbReference type="RefSeq" id="WP_114914289.1">
    <property type="nucleotide sequence ID" value="NZ_CP031264.1"/>
</dbReference>
<reference evidence="3" key="1">
    <citation type="submission" date="2018-07" db="EMBL/GenBank/DDBJ databases">
        <title>Streptacidiphilus bronchialis DSM 106435 chromosome.</title>
        <authorList>
            <person name="Batra D."/>
            <person name="Gulvik C.A."/>
        </authorList>
    </citation>
    <scope>NUCLEOTIDE SEQUENCE [LARGE SCALE GENOMIC DNA]</scope>
    <source>
        <strain evidence="3">DSM 106435</strain>
    </source>
</reference>
<dbReference type="AlphaFoldDB" id="A0A345SV95"/>
<dbReference type="EMBL" id="CP031264">
    <property type="protein sequence ID" value="AXI77650.1"/>
    <property type="molecule type" value="Genomic_DNA"/>
</dbReference>
<evidence type="ECO:0000313" key="3">
    <source>
        <dbReference type="Proteomes" id="UP000249340"/>
    </source>
</evidence>
<feature type="compositionally biased region" description="Low complexity" evidence="1">
    <location>
        <begin position="321"/>
        <end position="347"/>
    </location>
</feature>
<dbReference type="Proteomes" id="UP000249340">
    <property type="component" value="Chromosome"/>
</dbReference>
<protein>
    <submittedName>
        <fullName evidence="2">Uncharacterized protein</fullName>
    </submittedName>
</protein>
<feature type="compositionally biased region" description="Acidic residues" evidence="1">
    <location>
        <begin position="384"/>
        <end position="421"/>
    </location>
</feature>
<feature type="compositionally biased region" description="Low complexity" evidence="1">
    <location>
        <begin position="422"/>
        <end position="458"/>
    </location>
</feature>
<proteinExistence type="predicted"/>
<feature type="compositionally biased region" description="Acidic residues" evidence="1">
    <location>
        <begin position="310"/>
        <end position="320"/>
    </location>
</feature>
<feature type="region of interest" description="Disordered" evidence="1">
    <location>
        <begin position="310"/>
        <end position="504"/>
    </location>
</feature>
<dbReference type="OrthoDB" id="9757917at2"/>
<organism evidence="2 3">
    <name type="scientific">Peterkaempfera bronchialis</name>
    <dbReference type="NCBI Taxonomy" id="2126346"/>
    <lineage>
        <taxon>Bacteria</taxon>
        <taxon>Bacillati</taxon>
        <taxon>Actinomycetota</taxon>
        <taxon>Actinomycetes</taxon>
        <taxon>Kitasatosporales</taxon>
        <taxon>Streptomycetaceae</taxon>
        <taxon>Peterkaempfera</taxon>
    </lineage>
</organism>
<accession>A0A345SV95</accession>
<feature type="compositionally biased region" description="Acidic residues" evidence="1">
    <location>
        <begin position="460"/>
        <end position="480"/>
    </location>
</feature>
<feature type="region of interest" description="Disordered" evidence="1">
    <location>
        <begin position="1"/>
        <end position="48"/>
    </location>
</feature>
<keyword evidence="3" id="KW-1185">Reference proteome</keyword>
<evidence type="ECO:0000313" key="2">
    <source>
        <dbReference type="EMBL" id="AXI77650.1"/>
    </source>
</evidence>
<evidence type="ECO:0000256" key="1">
    <source>
        <dbReference type="SAM" id="MobiDB-lite"/>
    </source>
</evidence>
<name>A0A345SV95_9ACTN</name>
<dbReference type="KEGG" id="stri:C7M71_009540"/>
<feature type="compositionally biased region" description="Low complexity" evidence="1">
    <location>
        <begin position="368"/>
        <end position="382"/>
    </location>
</feature>